<comment type="catalytic activity">
    <reaction evidence="11 13">
        <text>hydrogencarbonate + L-glutamine + 2 ATP + H2O = carbamoyl phosphate + L-glutamate + 2 ADP + phosphate + 2 H(+)</text>
        <dbReference type="Rhea" id="RHEA:18633"/>
        <dbReference type="ChEBI" id="CHEBI:15377"/>
        <dbReference type="ChEBI" id="CHEBI:15378"/>
        <dbReference type="ChEBI" id="CHEBI:17544"/>
        <dbReference type="ChEBI" id="CHEBI:29985"/>
        <dbReference type="ChEBI" id="CHEBI:30616"/>
        <dbReference type="ChEBI" id="CHEBI:43474"/>
        <dbReference type="ChEBI" id="CHEBI:58228"/>
        <dbReference type="ChEBI" id="CHEBI:58359"/>
        <dbReference type="ChEBI" id="CHEBI:456216"/>
        <dbReference type="EC" id="6.3.5.5"/>
    </reaction>
</comment>
<dbReference type="InterPro" id="IPR002474">
    <property type="entry name" value="CarbamoylP_synth_ssu_N"/>
</dbReference>
<feature type="domain" description="Carbamoyl-phosphate synthase small subunit N-terminal" evidence="14">
    <location>
        <begin position="12"/>
        <end position="142"/>
    </location>
</feature>
<dbReference type="SUPFAM" id="SSF52021">
    <property type="entry name" value="Carbamoyl phosphate synthetase, small subunit N-terminal domain"/>
    <property type="match status" value="1"/>
</dbReference>
<keyword evidence="6 13" id="KW-0028">Amino-acid biosynthesis</keyword>
<feature type="active site" evidence="13">
    <location>
        <position position="360"/>
    </location>
</feature>
<dbReference type="NCBIfam" id="TIGR01368">
    <property type="entry name" value="CPSaseIIsmall"/>
    <property type="match status" value="1"/>
</dbReference>
<evidence type="ECO:0000256" key="10">
    <source>
        <dbReference type="ARBA" id="ARBA00022975"/>
    </source>
</evidence>
<comment type="subunit">
    <text evidence="13">Composed of two chains; the small (or glutamine) chain promotes the hydrolysis of glutamine to ammonia, which is used by the large (or ammonia) chain to synthesize carbamoyl phosphate. Tetramer of heterodimers (alpha,beta)4.</text>
</comment>
<dbReference type="SUPFAM" id="SSF52317">
    <property type="entry name" value="Class I glutamine amidotransferase-like"/>
    <property type="match status" value="1"/>
</dbReference>
<comment type="similarity">
    <text evidence="3 13">Belongs to the CarA family.</text>
</comment>
<dbReference type="PRINTS" id="PR00097">
    <property type="entry name" value="ANTSNTHASEII"/>
</dbReference>
<dbReference type="GO" id="GO:0004088">
    <property type="term" value="F:carbamoyl-phosphate synthase (glutamine-hydrolyzing) activity"/>
    <property type="evidence" value="ECO:0007669"/>
    <property type="project" value="UniProtKB-UniRule"/>
</dbReference>
<keyword evidence="5 13" id="KW-0436">Ligase</keyword>
<dbReference type="InterPro" id="IPR006274">
    <property type="entry name" value="CarbamoylP_synth_ssu"/>
</dbReference>
<evidence type="ECO:0000256" key="11">
    <source>
        <dbReference type="ARBA" id="ARBA00048816"/>
    </source>
</evidence>
<keyword evidence="9 13" id="KW-0315">Glutamine amidotransferase</keyword>
<dbReference type="PROSITE" id="PS51273">
    <property type="entry name" value="GATASE_TYPE_1"/>
    <property type="match status" value="1"/>
</dbReference>
<dbReference type="GO" id="GO:0044205">
    <property type="term" value="P:'de novo' UMP biosynthetic process"/>
    <property type="evidence" value="ECO:0007669"/>
    <property type="project" value="UniProtKB-UniRule"/>
</dbReference>
<dbReference type="InterPro" id="IPR050472">
    <property type="entry name" value="Anth_synth/Amidotransfase"/>
</dbReference>
<keyword evidence="16" id="KW-1185">Reference proteome</keyword>
<comment type="catalytic activity">
    <reaction evidence="12 13">
        <text>L-glutamine + H2O = L-glutamate + NH4(+)</text>
        <dbReference type="Rhea" id="RHEA:15889"/>
        <dbReference type="ChEBI" id="CHEBI:15377"/>
        <dbReference type="ChEBI" id="CHEBI:28938"/>
        <dbReference type="ChEBI" id="CHEBI:29985"/>
        <dbReference type="ChEBI" id="CHEBI:58359"/>
    </reaction>
</comment>
<dbReference type="InterPro" id="IPR029062">
    <property type="entry name" value="Class_I_gatase-like"/>
</dbReference>
<evidence type="ECO:0000256" key="5">
    <source>
        <dbReference type="ARBA" id="ARBA00022598"/>
    </source>
</evidence>
<evidence type="ECO:0000256" key="2">
    <source>
        <dbReference type="ARBA" id="ARBA00005077"/>
    </source>
</evidence>
<comment type="function">
    <text evidence="13">Small subunit of the glutamine-dependent carbamoyl phosphate synthetase (CPSase). CPSase catalyzes the formation of carbamoyl phosphate from the ammonia moiety of glutamine, carbonate, and phosphate donated by ATP, constituting the first step of 2 biosynthetic pathways, one leading to arginine and/or urea and the other to pyrimidine nucleotides. The small subunit (glutamine amidotransferase) binds and cleaves glutamine to supply the large subunit with the substrate ammonia.</text>
</comment>
<evidence type="ECO:0000256" key="6">
    <source>
        <dbReference type="ARBA" id="ARBA00022605"/>
    </source>
</evidence>
<dbReference type="PANTHER" id="PTHR43418">
    <property type="entry name" value="MULTIFUNCTIONAL TRYPTOPHAN BIOSYNTHESIS PROTEIN-RELATED"/>
    <property type="match status" value="1"/>
</dbReference>
<dbReference type="InterPro" id="IPR035686">
    <property type="entry name" value="CPSase_GATase1"/>
</dbReference>
<dbReference type="Proteomes" id="UP000284006">
    <property type="component" value="Unassembled WGS sequence"/>
</dbReference>
<proteinExistence type="inferred from homology"/>
<dbReference type="Pfam" id="PF00117">
    <property type="entry name" value="GATase"/>
    <property type="match status" value="1"/>
</dbReference>
<keyword evidence="8 13" id="KW-0067">ATP-binding</keyword>
<dbReference type="NCBIfam" id="NF009475">
    <property type="entry name" value="PRK12838.1"/>
    <property type="match status" value="1"/>
</dbReference>
<dbReference type="Pfam" id="PF00988">
    <property type="entry name" value="CPSase_sm_chain"/>
    <property type="match status" value="1"/>
</dbReference>
<evidence type="ECO:0000256" key="4">
    <source>
        <dbReference type="ARBA" id="ARBA00022571"/>
    </source>
</evidence>
<dbReference type="PRINTS" id="PR00099">
    <property type="entry name" value="CPSGATASE"/>
</dbReference>
<evidence type="ECO:0000313" key="15">
    <source>
        <dbReference type="EMBL" id="RJG15083.1"/>
    </source>
</evidence>
<feature type="active site" description="Nucleophile" evidence="13">
    <location>
        <position position="274"/>
    </location>
</feature>
<feature type="binding site" evidence="13">
    <location>
        <position position="248"/>
    </location>
    <ligand>
        <name>L-glutamine</name>
        <dbReference type="ChEBI" id="CHEBI:58359"/>
    </ligand>
</feature>
<feature type="binding site" evidence="13">
    <location>
        <position position="275"/>
    </location>
    <ligand>
        <name>L-glutamine</name>
        <dbReference type="ChEBI" id="CHEBI:58359"/>
    </ligand>
</feature>
<feature type="active site" evidence="13">
    <location>
        <position position="358"/>
    </location>
</feature>
<dbReference type="PRINTS" id="PR00096">
    <property type="entry name" value="GATASE"/>
</dbReference>
<dbReference type="CDD" id="cd01744">
    <property type="entry name" value="GATase1_CPSase"/>
    <property type="match status" value="1"/>
</dbReference>
<comment type="pathway">
    <text evidence="2 13">Amino-acid biosynthesis; L-arginine biosynthesis; carbamoyl phosphate from bicarbonate: step 1/1.</text>
</comment>
<protein>
    <recommendedName>
        <fullName evidence="13">Carbamoyl phosphate synthase small chain</fullName>
        <ecNumber evidence="13">6.3.5.5</ecNumber>
    </recommendedName>
    <alternativeName>
        <fullName evidence="13">Carbamoyl phosphate synthetase glutamine chain</fullName>
    </alternativeName>
</protein>
<sequence>MSRPKRLFSTEPHAILALEDGSIFHGISIGAVGHTAGEVVFNTAMTGYQEILTDPSYSKQIVALTYPHIGNTGVNLEDVEACRVHAAGLIIRDLPLLASNFRSTQTLSDYLKQQDIVGIANIDTRKLTRVIREKGALNGAILVQDDRSATALELARSFPGLAGLDLANAVSTARPYAWSEAEWKLGEGYGEQTWPKFHVVVFDYGVKRNILRMLAERGCQLTVMPAQTPASEVLDLKPDGIFLSNGPGDPQPCEYAIAATEELIERGIPTFGICLGHQIMALASGAKTLKMKFGHHGANHPVQDVDTGQVLITSQNHGFAVDPVSLPDNCRVTHVSLFDGSLQGLARTDKPAFSFQGHPEASPGPQDIAYLFDRFIHLMESHKHA</sequence>
<dbReference type="GO" id="GO:0006541">
    <property type="term" value="P:glutamine metabolic process"/>
    <property type="evidence" value="ECO:0007669"/>
    <property type="project" value="InterPro"/>
</dbReference>
<evidence type="ECO:0000256" key="12">
    <source>
        <dbReference type="ARBA" id="ARBA00049285"/>
    </source>
</evidence>
<gene>
    <name evidence="13" type="primary">carA</name>
    <name evidence="15" type="ORF">D3872_15340</name>
</gene>
<keyword evidence="10 13" id="KW-0665">Pyrimidine biosynthesis</keyword>
<dbReference type="GO" id="GO:0006207">
    <property type="term" value="P:'de novo' pyrimidine nucleobase biosynthetic process"/>
    <property type="evidence" value="ECO:0007669"/>
    <property type="project" value="InterPro"/>
</dbReference>
<dbReference type="GO" id="GO:0006526">
    <property type="term" value="P:L-arginine biosynthetic process"/>
    <property type="evidence" value="ECO:0007669"/>
    <property type="project" value="UniProtKB-UniRule"/>
</dbReference>
<keyword evidence="7 13" id="KW-0547">Nucleotide-binding</keyword>
<reference evidence="15 16" key="1">
    <citation type="submission" date="2018-09" db="EMBL/GenBank/DDBJ databases">
        <authorList>
            <person name="Zhu H."/>
        </authorList>
    </citation>
    <scope>NUCLEOTIDE SEQUENCE [LARGE SCALE GENOMIC DNA]</scope>
    <source>
        <strain evidence="15 16">K1S02-61</strain>
    </source>
</reference>
<name>A0A418XRJ4_9BURK</name>
<evidence type="ECO:0000256" key="1">
    <source>
        <dbReference type="ARBA" id="ARBA00004812"/>
    </source>
</evidence>
<evidence type="ECO:0000259" key="14">
    <source>
        <dbReference type="SMART" id="SM01097"/>
    </source>
</evidence>
<feature type="binding site" evidence="13">
    <location>
        <position position="318"/>
    </location>
    <ligand>
        <name>L-glutamine</name>
        <dbReference type="ChEBI" id="CHEBI:58359"/>
    </ligand>
</feature>
<dbReference type="OrthoDB" id="9804328at2"/>
<keyword evidence="4 13" id="KW-0055">Arginine biosynthesis</keyword>
<dbReference type="Gene3D" id="3.40.50.880">
    <property type="match status" value="1"/>
</dbReference>
<dbReference type="FunFam" id="3.40.50.880:FF:000011">
    <property type="entry name" value="Carbamoyl-phosphate synthase small chain"/>
    <property type="match status" value="1"/>
</dbReference>
<dbReference type="FunFam" id="3.50.30.20:FF:000001">
    <property type="entry name" value="Carbamoyl-phosphate synthase small chain"/>
    <property type="match status" value="1"/>
</dbReference>
<evidence type="ECO:0000256" key="9">
    <source>
        <dbReference type="ARBA" id="ARBA00022962"/>
    </source>
</evidence>
<dbReference type="AlphaFoldDB" id="A0A418XRJ4"/>
<dbReference type="UniPathway" id="UPA00070">
    <property type="reaction ID" value="UER00115"/>
</dbReference>
<accession>A0A418XRJ4</accession>
<feature type="binding site" evidence="13">
    <location>
        <position position="278"/>
    </location>
    <ligand>
        <name>L-glutamine</name>
        <dbReference type="ChEBI" id="CHEBI:58359"/>
    </ligand>
</feature>
<dbReference type="SMART" id="SM01097">
    <property type="entry name" value="CPSase_sm_chain"/>
    <property type="match status" value="1"/>
</dbReference>
<feature type="region of interest" description="CPSase" evidence="13">
    <location>
        <begin position="1"/>
        <end position="197"/>
    </location>
</feature>
<dbReference type="InterPro" id="IPR036480">
    <property type="entry name" value="CarbP_synth_ssu_N_sf"/>
</dbReference>
<dbReference type="RefSeq" id="WP_119811619.1">
    <property type="nucleotide sequence ID" value="NZ_QYUP01000121.1"/>
</dbReference>
<evidence type="ECO:0000256" key="13">
    <source>
        <dbReference type="HAMAP-Rule" id="MF_01209"/>
    </source>
</evidence>
<dbReference type="UniPathway" id="UPA00068">
    <property type="reaction ID" value="UER00171"/>
</dbReference>
<evidence type="ECO:0000256" key="7">
    <source>
        <dbReference type="ARBA" id="ARBA00022741"/>
    </source>
</evidence>
<organism evidence="15 16">
    <name type="scientific">Massilia cavernae</name>
    <dbReference type="NCBI Taxonomy" id="2320864"/>
    <lineage>
        <taxon>Bacteria</taxon>
        <taxon>Pseudomonadati</taxon>
        <taxon>Pseudomonadota</taxon>
        <taxon>Betaproteobacteria</taxon>
        <taxon>Burkholderiales</taxon>
        <taxon>Oxalobacteraceae</taxon>
        <taxon>Telluria group</taxon>
        <taxon>Massilia</taxon>
    </lineage>
</organism>
<dbReference type="EMBL" id="QYUP01000121">
    <property type="protein sequence ID" value="RJG15083.1"/>
    <property type="molecule type" value="Genomic_DNA"/>
</dbReference>
<dbReference type="PANTHER" id="PTHR43418:SF7">
    <property type="entry name" value="CARBAMOYL-PHOSPHATE SYNTHASE SMALL CHAIN"/>
    <property type="match status" value="1"/>
</dbReference>
<dbReference type="InterPro" id="IPR017926">
    <property type="entry name" value="GATASE"/>
</dbReference>
<comment type="caution">
    <text evidence="15">The sequence shown here is derived from an EMBL/GenBank/DDBJ whole genome shotgun (WGS) entry which is preliminary data.</text>
</comment>
<feature type="binding site" evidence="13">
    <location>
        <position position="246"/>
    </location>
    <ligand>
        <name>L-glutamine</name>
        <dbReference type="ChEBI" id="CHEBI:58359"/>
    </ligand>
</feature>
<feature type="binding site" evidence="13">
    <location>
        <position position="316"/>
    </location>
    <ligand>
        <name>L-glutamine</name>
        <dbReference type="ChEBI" id="CHEBI:58359"/>
    </ligand>
</feature>
<feature type="binding site" evidence="13">
    <location>
        <position position="319"/>
    </location>
    <ligand>
        <name>L-glutamine</name>
        <dbReference type="ChEBI" id="CHEBI:58359"/>
    </ligand>
</feature>
<dbReference type="GO" id="GO:0004359">
    <property type="term" value="F:glutaminase activity"/>
    <property type="evidence" value="ECO:0007669"/>
    <property type="project" value="RHEA"/>
</dbReference>
<evidence type="ECO:0000256" key="8">
    <source>
        <dbReference type="ARBA" id="ARBA00022840"/>
    </source>
</evidence>
<dbReference type="Gene3D" id="3.50.30.20">
    <property type="entry name" value="Carbamoyl-phosphate synthase small subunit, N-terminal domain"/>
    <property type="match status" value="1"/>
</dbReference>
<dbReference type="GO" id="GO:0005524">
    <property type="term" value="F:ATP binding"/>
    <property type="evidence" value="ECO:0007669"/>
    <property type="project" value="UniProtKB-UniRule"/>
</dbReference>
<evidence type="ECO:0000313" key="16">
    <source>
        <dbReference type="Proteomes" id="UP000284006"/>
    </source>
</evidence>
<feature type="binding site" evidence="13">
    <location>
        <position position="56"/>
    </location>
    <ligand>
        <name>L-glutamine</name>
        <dbReference type="ChEBI" id="CHEBI:58359"/>
    </ligand>
</feature>
<comment type="pathway">
    <text evidence="1 13">Pyrimidine metabolism; UMP biosynthesis via de novo pathway; (S)-dihydroorotate from bicarbonate: step 1/3.</text>
</comment>
<evidence type="ECO:0000256" key="3">
    <source>
        <dbReference type="ARBA" id="ARBA00007800"/>
    </source>
</evidence>
<dbReference type="EC" id="6.3.5.5" evidence="13"/>
<dbReference type="HAMAP" id="MF_01209">
    <property type="entry name" value="CPSase_S_chain"/>
    <property type="match status" value="1"/>
</dbReference>